<dbReference type="GO" id="GO:0080044">
    <property type="term" value="F:quercetin 7-O-glucosyltransferase activity"/>
    <property type="evidence" value="ECO:0007669"/>
    <property type="project" value="TreeGrafter"/>
</dbReference>
<sequence>MGVPHFLAIPYPVQGHINPLIQLCHVLAKYGKVTFLNTHFNHKRTTTISCGGGNPNINYVSLPDGLEADDDRSDREKQLLSIKRTMPPLLPKLIEDVNALHDVENKISCIIVTGNMGWALELGYNLGIKGAYLWTASATSLACCSSIPNLLLRGIIHSSDGQPTKKQEIQILPTMPTINSSDLPWLSIGTTFFTHLLTSIENMKLGEWWLCNTAYDLEPGSFSMSQKFLPIGPLMEINDTNKCSFWQEDTTCLEWLDQQQPQSVIYVAFGSMAVVEPNQLKELGLALDLINKPFLWVVRPCSNLENTFPIEFQGHKGKIVSWSPQNKVLNHPAIACFISHCGWNSTMEGICGGVPFLCWPFFADQFVNKAYICGVWKIGIELEKDDESGLILREEIKKKVEQLLGNEGIRARSMKLKELTMNNIVPGGQSSKNIQKFINWAKIIMGIIPHFLVIPFPVLGHINPLTQFSNVLTKHGCKVTFLHTEFSHKRAKISEDDDGGSQDHIKYVTLPDGLDHEDDRSDHVKVLFSMKKTMPSLLPKLIEDINSLDANNKISCIVATINMGWALEVGRKLGIKCALLFPGSATTMASVHCLPKLMEEGIVDSDGNITKTQEIQFSPLMPMMDAKNFAWGTIGKAFFDHLYQEEIQLLNLAEWWLCNSAYDLEPGAFSMSPKFLSIGPLIESDNNNKNKSSSFWQEDTTCLEWLDQQQPQSVVYVSFGSLAVMESNQLKELALALDLIDKPFLWVVRPDNMNSERNNKYPDEFHGRKGKIVDWAPQKKVLNHPAIACFISHCGWNSTIEGVYSGVPFLCWPFFSDQFWDESYICNVWKVGLGLNKDDNGFISKEEIKKKVLQLLGDKAIRERSLKLKQVTRNNLTEGGQSTKNLQNFVNWAK</sequence>
<dbReference type="PANTHER" id="PTHR11926:SF1412">
    <property type="entry name" value="UDP-GLYCOSYLTRANSFERASE 83A1-LIKE"/>
    <property type="match status" value="1"/>
</dbReference>
<dbReference type="GO" id="GO:0080043">
    <property type="term" value="F:quercetin 3-O-glucosyltransferase activity"/>
    <property type="evidence" value="ECO:0007669"/>
    <property type="project" value="TreeGrafter"/>
</dbReference>
<dbReference type="Proteomes" id="UP000289738">
    <property type="component" value="Chromosome B04"/>
</dbReference>
<dbReference type="SUPFAM" id="SSF53756">
    <property type="entry name" value="UDP-Glycosyltransferase/glycogen phosphorylase"/>
    <property type="match status" value="2"/>
</dbReference>
<evidence type="ECO:0000256" key="1">
    <source>
        <dbReference type="ARBA" id="ARBA00009995"/>
    </source>
</evidence>
<dbReference type="EMBL" id="SDMP01000014">
    <property type="protein sequence ID" value="RYR16183.1"/>
    <property type="molecule type" value="Genomic_DNA"/>
</dbReference>
<evidence type="ECO:0000313" key="3">
    <source>
        <dbReference type="EMBL" id="RYR16183.1"/>
    </source>
</evidence>
<keyword evidence="2" id="KW-0808">Transferase</keyword>
<accession>A0A444ZPS4</accession>
<name>A0A444ZPS4_ARAHY</name>
<dbReference type="FunFam" id="3.40.50.2000:FF:000061">
    <property type="entry name" value="UDP-glycosyltransferase 83A1"/>
    <property type="match status" value="2"/>
</dbReference>
<proteinExistence type="inferred from homology"/>
<dbReference type="STRING" id="3818.A0A444ZPS4"/>
<dbReference type="AlphaFoldDB" id="A0A444ZPS4"/>
<comment type="similarity">
    <text evidence="1">Belongs to the UDP-glycosyltransferase family.</text>
</comment>
<dbReference type="PANTHER" id="PTHR11926">
    <property type="entry name" value="GLUCOSYL/GLUCURONOSYL TRANSFERASES"/>
    <property type="match status" value="1"/>
</dbReference>
<evidence type="ECO:0000313" key="4">
    <source>
        <dbReference type="Proteomes" id="UP000289738"/>
    </source>
</evidence>
<reference evidence="3 4" key="1">
    <citation type="submission" date="2019-01" db="EMBL/GenBank/DDBJ databases">
        <title>Sequencing of cultivated peanut Arachis hypogaea provides insights into genome evolution and oil improvement.</title>
        <authorList>
            <person name="Chen X."/>
        </authorList>
    </citation>
    <scope>NUCLEOTIDE SEQUENCE [LARGE SCALE GENOMIC DNA]</scope>
    <source>
        <strain evidence="4">cv. Fuhuasheng</strain>
        <tissue evidence="3">Leaves</tissue>
    </source>
</reference>
<organism evidence="3 4">
    <name type="scientific">Arachis hypogaea</name>
    <name type="common">Peanut</name>
    <dbReference type="NCBI Taxonomy" id="3818"/>
    <lineage>
        <taxon>Eukaryota</taxon>
        <taxon>Viridiplantae</taxon>
        <taxon>Streptophyta</taxon>
        <taxon>Embryophyta</taxon>
        <taxon>Tracheophyta</taxon>
        <taxon>Spermatophyta</taxon>
        <taxon>Magnoliopsida</taxon>
        <taxon>eudicotyledons</taxon>
        <taxon>Gunneridae</taxon>
        <taxon>Pentapetalae</taxon>
        <taxon>rosids</taxon>
        <taxon>fabids</taxon>
        <taxon>Fabales</taxon>
        <taxon>Fabaceae</taxon>
        <taxon>Papilionoideae</taxon>
        <taxon>50 kb inversion clade</taxon>
        <taxon>dalbergioids sensu lato</taxon>
        <taxon>Dalbergieae</taxon>
        <taxon>Pterocarpus clade</taxon>
        <taxon>Arachis</taxon>
    </lineage>
</organism>
<dbReference type="CDD" id="cd03784">
    <property type="entry name" value="GT1_Gtf-like"/>
    <property type="match status" value="2"/>
</dbReference>
<evidence type="ECO:0000256" key="2">
    <source>
        <dbReference type="ARBA" id="ARBA00022679"/>
    </source>
</evidence>
<keyword evidence="4" id="KW-1185">Reference proteome</keyword>
<dbReference type="FunFam" id="3.40.50.2000:FF:000133">
    <property type="entry name" value="UDP-glycosyltransferase 83A1"/>
    <property type="match status" value="1"/>
</dbReference>
<dbReference type="InterPro" id="IPR002213">
    <property type="entry name" value="UDP_glucos_trans"/>
</dbReference>
<gene>
    <name evidence="3" type="ORF">Ahy_B04g073171</name>
</gene>
<dbReference type="Gene3D" id="3.40.50.2000">
    <property type="entry name" value="Glycogen Phosphorylase B"/>
    <property type="match status" value="4"/>
</dbReference>
<comment type="caution">
    <text evidence="3">The sequence shown here is derived from an EMBL/GenBank/DDBJ whole genome shotgun (WGS) entry which is preliminary data.</text>
</comment>
<protein>
    <submittedName>
        <fullName evidence="3">Uncharacterized protein</fullName>
    </submittedName>
</protein>
<dbReference type="Pfam" id="PF00201">
    <property type="entry name" value="UDPGT"/>
    <property type="match status" value="2"/>
</dbReference>